<dbReference type="EMBL" id="LR590481">
    <property type="protein sequence ID" value="VTQ92340.1"/>
    <property type="molecule type" value="Genomic_DNA"/>
</dbReference>
<accession>A0A4U9RTL2</accession>
<dbReference type="RefSeq" id="WP_138210528.1">
    <property type="nucleotide sequence ID" value="NZ_CBCRUQ010000003.1"/>
</dbReference>
<protein>
    <recommendedName>
        <fullName evidence="4">Glutamine synthetase</fullName>
        <ecNumber evidence="3">6.3.1.2</ecNumber>
    </recommendedName>
    <alternativeName>
        <fullName evidence="6">Glutamate--ammonia ligase</fullName>
    </alternativeName>
</protein>
<evidence type="ECO:0000256" key="6">
    <source>
        <dbReference type="ARBA" id="ARBA00030668"/>
    </source>
</evidence>
<reference evidence="10 11" key="1">
    <citation type="submission" date="2019-05" db="EMBL/GenBank/DDBJ databases">
        <authorList>
            <consortium name="Pathogen Informatics"/>
        </authorList>
    </citation>
    <scope>NUCLEOTIDE SEQUENCE [LARGE SCALE GENOMIC DNA]</scope>
    <source>
        <strain evidence="10 11">NCTC503</strain>
    </source>
</reference>
<dbReference type="OrthoDB" id="9807095at2"/>
<dbReference type="Pfam" id="PF00120">
    <property type="entry name" value="Gln-synt_C"/>
    <property type="match status" value="1"/>
</dbReference>
<dbReference type="Proteomes" id="UP000308489">
    <property type="component" value="Chromosome 1"/>
</dbReference>
<dbReference type="GO" id="GO:0004356">
    <property type="term" value="F:glutamine synthetase activity"/>
    <property type="evidence" value="ECO:0007669"/>
    <property type="project" value="UniProtKB-EC"/>
</dbReference>
<sequence>MLNNLIYTITKENHSPKIIKEILSSHSEIKFVSFMGVDLSGNDTDERIPINLFIEDIEKFLYGNAIQTDGSSVVLPGIATLNNAKLDMIADLDCNWFIDYNYENIDPITNLPIGTLKIPCFLFHDNTAVDSRHILKNSINVFKENLLNIFKENPHICKEYKFTFEDIKDINFTVATELEFWVKTPNDKAHIEQLTTSQVLKEQYWTRTKGAVRTSLEQCLLIMESYGFNPEMGHKEVGGVKAQLDQSGTLTHIMEQLEIDWKYSDAIQACDNEIFIRNIVKESFRQNGLDVNFLAKPINDVAGSGEHVHISVSVELRDGKTINLFTSTSNHFLSKIGYGSLMGILKNYEGINPFISSTNDSLKRLKPGFEAPVCIVTSLGHEVNIPSRNRTILIALIRDLKNPYATRFEVRSPNPHTNTYLAVATLYLSMIEGIEYAIKNNKSEDELLKELSKLPEEDASYLLKDRAYRSEQNVFEDFTESEREKYFGKAPRTVYENIKNLDHNDITSFLKRENVFNDKLINSFKLGAQRRWLTEIQNRILNDYSDEIRNFKMIHSIDKALDLDVANWQKINYLRHYLMKDSYTEKSLFTKIKEAIDKSDYDEVSNLQVELEEKMESLRSIYSVYIKNLIDI</sequence>
<comment type="similarity">
    <text evidence="2 7 8">Belongs to the glutamine synthetase family.</text>
</comment>
<feature type="domain" description="GS catalytic" evidence="9">
    <location>
        <begin position="131"/>
        <end position="556"/>
    </location>
</feature>
<dbReference type="InterPro" id="IPR027303">
    <property type="entry name" value="Gln_synth_gly_rich_site"/>
</dbReference>
<evidence type="ECO:0000256" key="1">
    <source>
        <dbReference type="ARBA" id="ARBA00004496"/>
    </source>
</evidence>
<dbReference type="SUPFAM" id="SSF55931">
    <property type="entry name" value="Glutamine synthetase/guanido kinase"/>
    <property type="match status" value="1"/>
</dbReference>
<evidence type="ECO:0000256" key="8">
    <source>
        <dbReference type="RuleBase" id="RU000384"/>
    </source>
</evidence>
<evidence type="ECO:0000313" key="10">
    <source>
        <dbReference type="EMBL" id="VTQ92340.1"/>
    </source>
</evidence>
<evidence type="ECO:0000259" key="9">
    <source>
        <dbReference type="PROSITE" id="PS51987"/>
    </source>
</evidence>
<evidence type="ECO:0000256" key="5">
    <source>
        <dbReference type="ARBA" id="ARBA00022490"/>
    </source>
</evidence>
<organism evidence="10 11">
    <name type="scientific">Hathewaya histolytica</name>
    <name type="common">Clostridium histolyticum</name>
    <dbReference type="NCBI Taxonomy" id="1498"/>
    <lineage>
        <taxon>Bacteria</taxon>
        <taxon>Bacillati</taxon>
        <taxon>Bacillota</taxon>
        <taxon>Clostridia</taxon>
        <taxon>Eubacteriales</taxon>
        <taxon>Clostridiaceae</taxon>
        <taxon>Hathewaya</taxon>
    </lineage>
</organism>
<dbReference type="InterPro" id="IPR014746">
    <property type="entry name" value="Gln_synth/guanido_kin_cat_dom"/>
</dbReference>
<dbReference type="GO" id="GO:0019740">
    <property type="term" value="P:nitrogen utilization"/>
    <property type="evidence" value="ECO:0007669"/>
    <property type="project" value="TreeGrafter"/>
</dbReference>
<dbReference type="GO" id="GO:0005737">
    <property type="term" value="C:cytoplasm"/>
    <property type="evidence" value="ECO:0007669"/>
    <property type="project" value="UniProtKB-SubCell"/>
</dbReference>
<evidence type="ECO:0000256" key="2">
    <source>
        <dbReference type="ARBA" id="ARBA00009897"/>
    </source>
</evidence>
<dbReference type="KEGG" id="hhw:NCTC503_01942"/>
<dbReference type="InterPro" id="IPR008146">
    <property type="entry name" value="Gln_synth_cat_dom"/>
</dbReference>
<evidence type="ECO:0000313" key="11">
    <source>
        <dbReference type="Proteomes" id="UP000308489"/>
    </source>
</evidence>
<keyword evidence="10" id="KW-0436">Ligase</keyword>
<comment type="subcellular location">
    <subcellularLocation>
        <location evidence="1">Cytoplasm</location>
    </subcellularLocation>
</comment>
<dbReference type="AlphaFoldDB" id="A0A4U9RTL2"/>
<dbReference type="PROSITE" id="PS51987">
    <property type="entry name" value="GS_CATALYTIC"/>
    <property type="match status" value="1"/>
</dbReference>
<dbReference type="GO" id="GO:0016020">
    <property type="term" value="C:membrane"/>
    <property type="evidence" value="ECO:0007669"/>
    <property type="project" value="TreeGrafter"/>
</dbReference>
<dbReference type="SMART" id="SM01230">
    <property type="entry name" value="Gln-synt_C"/>
    <property type="match status" value="1"/>
</dbReference>
<dbReference type="PANTHER" id="PTHR43407:SF1">
    <property type="entry name" value="LENGSIN"/>
    <property type="match status" value="1"/>
</dbReference>
<gene>
    <name evidence="10" type="primary">glnA</name>
    <name evidence="10" type="ORF">NCTC503_01942</name>
</gene>
<name>A0A4U9RTL2_HATHI</name>
<evidence type="ECO:0000256" key="3">
    <source>
        <dbReference type="ARBA" id="ARBA00012937"/>
    </source>
</evidence>
<evidence type="ECO:0000256" key="7">
    <source>
        <dbReference type="PROSITE-ProRule" id="PRU01331"/>
    </source>
</evidence>
<dbReference type="Gene3D" id="3.30.590.10">
    <property type="entry name" value="Glutamine synthetase/guanido kinase, catalytic domain"/>
    <property type="match status" value="1"/>
</dbReference>
<evidence type="ECO:0000256" key="4">
    <source>
        <dbReference type="ARBA" id="ARBA00021364"/>
    </source>
</evidence>
<dbReference type="GO" id="GO:0006542">
    <property type="term" value="P:glutamine biosynthetic process"/>
    <property type="evidence" value="ECO:0007669"/>
    <property type="project" value="TreeGrafter"/>
</dbReference>
<keyword evidence="5" id="KW-0963">Cytoplasm</keyword>
<keyword evidence="11" id="KW-1185">Reference proteome</keyword>
<dbReference type="EC" id="6.3.1.2" evidence="3"/>
<dbReference type="PANTHER" id="PTHR43407">
    <property type="entry name" value="GLUTAMINE SYNTHETASE"/>
    <property type="match status" value="1"/>
</dbReference>
<dbReference type="PROSITE" id="PS00181">
    <property type="entry name" value="GLNA_ATP"/>
    <property type="match status" value="1"/>
</dbReference>
<proteinExistence type="inferred from homology"/>